<keyword evidence="8" id="KW-1185">Reference proteome</keyword>
<evidence type="ECO:0000256" key="1">
    <source>
        <dbReference type="ARBA" id="ARBA00022723"/>
    </source>
</evidence>
<keyword evidence="2 4" id="KW-0863">Zinc-finger</keyword>
<sequence>MSLCNICLGALKTPSALPCGHVFCYECILKAVKSVRPCTTEHRCPVCRERYTVEVLPRDMVPDALQLHMTPSIRKLDITLSDPAPGAGLARHQAEILTLRAQRGELPRRMQEAAATTAGLYMLAKAARDHGLKMQKERDTLAEECRLLKRRLRDDPDATSGSIRPIASVSYLSGPSAPEPLRPAKRRRLELKTPIDILLPSISRRATPRVLPPPQAKYEPISPVLTPPSESPRIQS</sequence>
<feature type="region of interest" description="Disordered" evidence="5">
    <location>
        <begin position="169"/>
        <end position="188"/>
    </location>
</feature>
<dbReference type="PROSITE" id="PS50089">
    <property type="entry name" value="ZF_RING_2"/>
    <property type="match status" value="1"/>
</dbReference>
<evidence type="ECO:0000313" key="8">
    <source>
        <dbReference type="Proteomes" id="UP000076532"/>
    </source>
</evidence>
<dbReference type="Pfam" id="PF00097">
    <property type="entry name" value="zf-C3HC4"/>
    <property type="match status" value="1"/>
</dbReference>
<accession>A0A166HX52</accession>
<dbReference type="AlphaFoldDB" id="A0A166HX52"/>
<evidence type="ECO:0000313" key="7">
    <source>
        <dbReference type="EMBL" id="KZP19334.1"/>
    </source>
</evidence>
<dbReference type="PROSITE" id="PS00518">
    <property type="entry name" value="ZF_RING_1"/>
    <property type="match status" value="1"/>
</dbReference>
<dbReference type="SMART" id="SM00184">
    <property type="entry name" value="RING"/>
    <property type="match status" value="1"/>
</dbReference>
<evidence type="ECO:0000256" key="4">
    <source>
        <dbReference type="PROSITE-ProRule" id="PRU00175"/>
    </source>
</evidence>
<dbReference type="InterPro" id="IPR013083">
    <property type="entry name" value="Znf_RING/FYVE/PHD"/>
</dbReference>
<feature type="region of interest" description="Disordered" evidence="5">
    <location>
        <begin position="202"/>
        <end position="236"/>
    </location>
</feature>
<evidence type="ECO:0000256" key="2">
    <source>
        <dbReference type="ARBA" id="ARBA00022771"/>
    </source>
</evidence>
<evidence type="ECO:0000256" key="3">
    <source>
        <dbReference type="ARBA" id="ARBA00022833"/>
    </source>
</evidence>
<feature type="domain" description="RING-type" evidence="6">
    <location>
        <begin position="4"/>
        <end position="48"/>
    </location>
</feature>
<dbReference type="Proteomes" id="UP000076532">
    <property type="component" value="Unassembled WGS sequence"/>
</dbReference>
<protein>
    <recommendedName>
        <fullName evidence="6">RING-type domain-containing protein</fullName>
    </recommendedName>
</protein>
<dbReference type="OrthoDB" id="6270329at2759"/>
<dbReference type="InterPro" id="IPR017907">
    <property type="entry name" value="Znf_RING_CS"/>
</dbReference>
<dbReference type="InterPro" id="IPR001841">
    <property type="entry name" value="Znf_RING"/>
</dbReference>
<dbReference type="SUPFAM" id="SSF57850">
    <property type="entry name" value="RING/U-box"/>
    <property type="match status" value="1"/>
</dbReference>
<dbReference type="GO" id="GO:0008270">
    <property type="term" value="F:zinc ion binding"/>
    <property type="evidence" value="ECO:0007669"/>
    <property type="project" value="UniProtKB-KW"/>
</dbReference>
<evidence type="ECO:0000259" key="6">
    <source>
        <dbReference type="PROSITE" id="PS50089"/>
    </source>
</evidence>
<dbReference type="STRING" id="436010.A0A166HX52"/>
<dbReference type="EMBL" id="KV417564">
    <property type="protein sequence ID" value="KZP19334.1"/>
    <property type="molecule type" value="Genomic_DNA"/>
</dbReference>
<keyword evidence="3" id="KW-0862">Zinc</keyword>
<evidence type="ECO:0000256" key="5">
    <source>
        <dbReference type="SAM" id="MobiDB-lite"/>
    </source>
</evidence>
<keyword evidence="1" id="KW-0479">Metal-binding</keyword>
<dbReference type="Gene3D" id="3.30.40.10">
    <property type="entry name" value="Zinc/RING finger domain, C3HC4 (zinc finger)"/>
    <property type="match status" value="1"/>
</dbReference>
<gene>
    <name evidence="7" type="ORF">FIBSPDRAFT_892725</name>
</gene>
<proteinExistence type="predicted"/>
<reference evidence="7 8" key="1">
    <citation type="journal article" date="2016" name="Mol. Biol. Evol.">
        <title>Comparative Genomics of Early-Diverging Mushroom-Forming Fungi Provides Insights into the Origins of Lignocellulose Decay Capabilities.</title>
        <authorList>
            <person name="Nagy L.G."/>
            <person name="Riley R."/>
            <person name="Tritt A."/>
            <person name="Adam C."/>
            <person name="Daum C."/>
            <person name="Floudas D."/>
            <person name="Sun H."/>
            <person name="Yadav J.S."/>
            <person name="Pangilinan J."/>
            <person name="Larsson K.H."/>
            <person name="Matsuura K."/>
            <person name="Barry K."/>
            <person name="Labutti K."/>
            <person name="Kuo R."/>
            <person name="Ohm R.A."/>
            <person name="Bhattacharya S.S."/>
            <person name="Shirouzu T."/>
            <person name="Yoshinaga Y."/>
            <person name="Martin F.M."/>
            <person name="Grigoriev I.V."/>
            <person name="Hibbett D.S."/>
        </authorList>
    </citation>
    <scope>NUCLEOTIDE SEQUENCE [LARGE SCALE GENOMIC DNA]</scope>
    <source>
        <strain evidence="7 8">CBS 109695</strain>
    </source>
</reference>
<name>A0A166HX52_9AGAM</name>
<dbReference type="InterPro" id="IPR018957">
    <property type="entry name" value="Znf_C3HC4_RING-type"/>
</dbReference>
<organism evidence="7 8">
    <name type="scientific">Athelia psychrophila</name>
    <dbReference type="NCBI Taxonomy" id="1759441"/>
    <lineage>
        <taxon>Eukaryota</taxon>
        <taxon>Fungi</taxon>
        <taxon>Dikarya</taxon>
        <taxon>Basidiomycota</taxon>
        <taxon>Agaricomycotina</taxon>
        <taxon>Agaricomycetes</taxon>
        <taxon>Agaricomycetidae</taxon>
        <taxon>Atheliales</taxon>
        <taxon>Atheliaceae</taxon>
        <taxon>Athelia</taxon>
    </lineage>
</organism>